<dbReference type="SUPFAM" id="SSF49265">
    <property type="entry name" value="Fibronectin type III"/>
    <property type="match status" value="1"/>
</dbReference>
<dbReference type="InterPro" id="IPR036116">
    <property type="entry name" value="FN3_sf"/>
</dbReference>
<dbReference type="Gene3D" id="3.20.20.80">
    <property type="entry name" value="Glycosidases"/>
    <property type="match status" value="1"/>
</dbReference>
<dbReference type="InterPro" id="IPR024655">
    <property type="entry name" value="Asl1_glyco_hydro_catalytic"/>
</dbReference>
<dbReference type="SUPFAM" id="SSF51445">
    <property type="entry name" value="(Trans)glycosidases"/>
    <property type="match status" value="1"/>
</dbReference>
<organism evidence="4 7">
    <name type="scientific">Algibacter amylolyticus</name>
    <dbReference type="NCBI Taxonomy" id="1608400"/>
    <lineage>
        <taxon>Bacteria</taxon>
        <taxon>Pseudomonadati</taxon>
        <taxon>Bacteroidota</taxon>
        <taxon>Flavobacteriia</taxon>
        <taxon>Flavobacteriales</taxon>
        <taxon>Flavobacteriaceae</taxon>
        <taxon>Algibacter</taxon>
    </lineage>
</organism>
<feature type="domain" description="Fibronectin type-III" evidence="2">
    <location>
        <begin position="956"/>
        <end position="1046"/>
    </location>
</feature>
<dbReference type="Proteomes" id="UP000322315">
    <property type="component" value="Unassembled WGS sequence"/>
</dbReference>
<dbReference type="RefSeq" id="WP_144117170.1">
    <property type="nucleotide sequence ID" value="NZ_JACHGE010000002.1"/>
</dbReference>
<proteinExistence type="predicted"/>
<dbReference type="CDD" id="cd00063">
    <property type="entry name" value="FN3"/>
    <property type="match status" value="1"/>
</dbReference>
<evidence type="ECO:0000256" key="1">
    <source>
        <dbReference type="ARBA" id="ARBA00022729"/>
    </source>
</evidence>
<evidence type="ECO:0000259" key="2">
    <source>
        <dbReference type="PROSITE" id="PS50853"/>
    </source>
</evidence>
<accession>A0A5M7B5Q5</accession>
<evidence type="ECO:0000313" key="4">
    <source>
        <dbReference type="EMBL" id="KAA5823688.1"/>
    </source>
</evidence>
<dbReference type="SUPFAM" id="SSF49899">
    <property type="entry name" value="Concanavalin A-like lectins/glucanases"/>
    <property type="match status" value="1"/>
</dbReference>
<evidence type="ECO:0000313" key="7">
    <source>
        <dbReference type="Proteomes" id="UP000322315"/>
    </source>
</evidence>
<keyword evidence="6" id="KW-1185">Reference proteome</keyword>
<dbReference type="InterPro" id="IPR013320">
    <property type="entry name" value="ConA-like_dom_sf"/>
</dbReference>
<gene>
    <name evidence="4" type="ORF">F2B50_13425</name>
    <name evidence="5" type="ORF">FPF71_13425</name>
</gene>
<dbReference type="InterPro" id="IPR001064">
    <property type="entry name" value="Beta/gamma_crystallin"/>
</dbReference>
<dbReference type="PROSITE" id="PS50915">
    <property type="entry name" value="CRYSTALLIN_BETA_GAMMA"/>
    <property type="match status" value="1"/>
</dbReference>
<reference evidence="5 6" key="2">
    <citation type="submission" date="2019-07" db="EMBL/GenBank/DDBJ databases">
        <title>Algibacter marinivivus sp. nov., isolated from the surface of a marine red alga.</title>
        <authorList>
            <person name="Zhong X."/>
            <person name="Xu W."/>
            <person name="Zhang Y."/>
            <person name="Zhang Q."/>
            <person name="Du Z."/>
        </authorList>
    </citation>
    <scope>NUCLEOTIDE SEQUENCE [LARGE SCALE GENOMIC DNA]</scope>
    <source>
        <strain evidence="5 6">RU-4-M-4</strain>
    </source>
</reference>
<evidence type="ECO:0000313" key="5">
    <source>
        <dbReference type="EMBL" id="TSJ74176.1"/>
    </source>
</evidence>
<dbReference type="InterPro" id="IPR013783">
    <property type="entry name" value="Ig-like_fold"/>
</dbReference>
<dbReference type="PROSITE" id="PS50853">
    <property type="entry name" value="FN3"/>
    <property type="match status" value="1"/>
</dbReference>
<protein>
    <submittedName>
        <fullName evidence="4">T9SS type A sorting domain-containing protein</fullName>
    </submittedName>
</protein>
<comment type="caution">
    <text evidence="4">The sequence shown here is derived from an EMBL/GenBank/DDBJ whole genome shotgun (WGS) entry which is preliminary data.</text>
</comment>
<dbReference type="GO" id="GO:0004553">
    <property type="term" value="F:hydrolase activity, hydrolyzing O-glycosyl compounds"/>
    <property type="evidence" value="ECO:0007669"/>
    <property type="project" value="UniProtKB-ARBA"/>
</dbReference>
<dbReference type="EMBL" id="VMBF01000008">
    <property type="protein sequence ID" value="TSJ74176.1"/>
    <property type="molecule type" value="Genomic_DNA"/>
</dbReference>
<dbReference type="InterPro" id="IPR026444">
    <property type="entry name" value="Secre_tail"/>
</dbReference>
<dbReference type="Pfam" id="PF18962">
    <property type="entry name" value="Por_Secre_tail"/>
    <property type="match status" value="1"/>
</dbReference>
<dbReference type="NCBIfam" id="TIGR04183">
    <property type="entry name" value="Por_Secre_tail"/>
    <property type="match status" value="1"/>
</dbReference>
<evidence type="ECO:0000259" key="3">
    <source>
        <dbReference type="PROSITE" id="PS50915"/>
    </source>
</evidence>
<sequence length="1440" mass="160341">MYKLIRFFSVVLFLATTQGYSQEPNLEQKSNLPTTLHTTQNFNGSGVVDIISLPVDMYENMSIEIKATINTADGRGLDFDLRKKDFTGFRTSLSTDKFQWTAPLSSAYMMNFSSTEEQTIRYAVEGNTVHIYQNGSYIESKSLEVIYDIVDGVENTNPDLSNMTEGPNVLENAFGDLTTQTPLQAGWDNNGAGNVPWNTPNSSSGVRFTNTLNSNLSYNGETYTETNHFMMMRWESGVSNTSSYYYPVTLEANTTYNLSSLYTYWGNGTSGTFKISASQETTGNNIINQFVTTIGNGNQRKLADSNLAFTTTEAGTYYLLFENDGQGIWLVGDLSLKKFGAEPRIIIGKNYPEGAVNMQVASVTFDASGSYAPVSSGDYPKTPVSITDEDYSITRFINAEVTVSGKSEVHITGTDPLRNSTVDLTSDDSWLYIERIKPSKFLNEELSWFDAVTINGQPFDDTKDRIAIYASGCVIIPNGKVAMQEALTIYTEENFGGDAMPLEVETYHNDLGAFNNNVKSFKLKKGFAVTLANNANGTGYSKMFIASDDDMEVSMLPEGFIATATDQSSFVSFIRVFKWQWNSKKGLSNKLAGDANYQASPTITYNWSAGGDTESVDATFVPMRHNLGWDSFTKINSSTNVSHVLGYNEPARPDQANMSVASAINQWPEIFKSGLRIGSPAPAAIGSSWLNEFIKICDELNYRVDFIAFHAYQDQPTSWWGWNISSASLGGRPVWITEWNNGANWTNGADASKWPDVSGPRFYPNGDPILDENGVQKTGSLPLTPANAERNKVKLEQILNYFETNDLVEHHFLYQWVNDARTLELGGQITPAGEMFGEFNSGTGFKKSNEYNHLWKIAPPWLNQDFSEDYSQSFISWYDHNGETGKNYILERKTDTDAVFVPIATLVKGEDYEAGETVKFYDNLTFNSAKYRVRATSYKDTQSIYSREVEVTIDQPAEAPVLTGSAVSGTIIQLDWNNAANAKRYTLKRANTVDGTFEIIAENLDALTYRDENLTATTTYYYKVVGVNSSGEGEYSNVVDVTTLGINAPNEIENLYISSGDAASIITWNFVFDTYYNISKSSNPEGPFTTIATEFDGVRYVDDVDVVNGNTYYYKVQPVNAEGDGPESNVLVAKPEMGQHAKFRFNENTGLIAYDEWGGFHGELKNNAMWSAGNDGSAVTLSETDESYVQLGDNVVYGLQDFSIVSWFKTPAVTNNYLRLFDFGSAGDKYMLLIPKANETESRFIISPLEGNRYNIYMPCDFPVDEWVHVALTLEGTTLKYFINGELVFTDNNCNLTPSDVGETHQNYLGKSQQSQDKYTNQSYDEFRIYNYALSDTGIAELYNNTGLSAESIDPMGNDGLQVYPNPIGTGEDFNMKWSNNKIQINNATISIYNILGERVQSDKMDITNQIKLTAPKTSGIYFIDIRAKNYTTRAKIVVK</sequence>
<dbReference type="InterPro" id="IPR017853">
    <property type="entry name" value="GH"/>
</dbReference>
<dbReference type="SMART" id="SM00060">
    <property type="entry name" value="FN3"/>
    <property type="match status" value="2"/>
</dbReference>
<keyword evidence="1" id="KW-0732">Signal</keyword>
<reference evidence="4 7" key="1">
    <citation type="journal article" date="2015" name="Int. J. Syst. Evol. Microbiol.">
        <title>Algibacter amylolyticus sp. nov., isolated from intertidal sediment.</title>
        <authorList>
            <person name="Zhang D.C."/>
            <person name="Wu J."/>
            <person name="Neuner K."/>
            <person name="Yao J."/>
            <person name="Margesin R."/>
        </authorList>
    </citation>
    <scope>NUCLEOTIDE SEQUENCE [LARGE SCALE GENOMIC DNA]</scope>
    <source>
        <strain evidence="4 7">RU-4-M-4</strain>
    </source>
</reference>
<dbReference type="InterPro" id="IPR003961">
    <property type="entry name" value="FN3_dom"/>
</dbReference>
<name>A0A5M7B5Q5_9FLAO</name>
<dbReference type="Pfam" id="PF13385">
    <property type="entry name" value="Laminin_G_3"/>
    <property type="match status" value="1"/>
</dbReference>
<dbReference type="Pfam" id="PF11790">
    <property type="entry name" value="Glyco_hydro_cc"/>
    <property type="match status" value="1"/>
</dbReference>
<evidence type="ECO:0000313" key="6">
    <source>
        <dbReference type="Proteomes" id="UP000315145"/>
    </source>
</evidence>
<dbReference type="Gene3D" id="2.60.40.10">
    <property type="entry name" value="Immunoglobulins"/>
    <property type="match status" value="2"/>
</dbReference>
<dbReference type="Gene3D" id="2.60.20.10">
    <property type="entry name" value="Crystallins"/>
    <property type="match status" value="1"/>
</dbReference>
<dbReference type="EMBL" id="VWRS01000008">
    <property type="protein sequence ID" value="KAA5823688.1"/>
    <property type="molecule type" value="Genomic_DNA"/>
</dbReference>
<dbReference type="GO" id="GO:0005975">
    <property type="term" value="P:carbohydrate metabolic process"/>
    <property type="evidence" value="ECO:0007669"/>
    <property type="project" value="UniProtKB-ARBA"/>
</dbReference>
<feature type="domain" description="Beta/gamma crystallin 'Greek key'" evidence="3">
    <location>
        <begin position="485"/>
        <end position="525"/>
    </location>
</feature>
<reference evidence="4" key="3">
    <citation type="submission" date="2019-09" db="EMBL/GenBank/DDBJ databases">
        <authorList>
            <person name="Zhang D.-C."/>
        </authorList>
    </citation>
    <scope>NUCLEOTIDE SEQUENCE</scope>
    <source>
        <strain evidence="4">RU-4-M-4</strain>
    </source>
</reference>
<dbReference type="OrthoDB" id="9809583at2"/>
<dbReference type="Proteomes" id="UP000315145">
    <property type="component" value="Unassembled WGS sequence"/>
</dbReference>
<dbReference type="Gene3D" id="2.60.120.200">
    <property type="match status" value="1"/>
</dbReference>